<dbReference type="GO" id="GO:0000736">
    <property type="term" value="P:double-strand break repair via single-strand annealing, removal of nonhomologous ends"/>
    <property type="evidence" value="ECO:0007669"/>
    <property type="project" value="InterPro"/>
</dbReference>
<dbReference type="OrthoDB" id="4026528at2759"/>
<dbReference type="EMBL" id="JAGSYN010000270">
    <property type="protein sequence ID" value="KAG7661030.1"/>
    <property type="molecule type" value="Genomic_DNA"/>
</dbReference>
<dbReference type="InterPro" id="IPR021624">
    <property type="entry name" value="Saw1"/>
</dbReference>
<dbReference type="GeneID" id="73472202"/>
<accession>A0A8J5QM48</accession>
<dbReference type="AlphaFoldDB" id="A0A8J5QM48"/>
<dbReference type="RefSeq" id="XP_049261263.1">
    <property type="nucleotide sequence ID" value="XM_049409465.1"/>
</dbReference>
<feature type="coiled-coil region" evidence="1">
    <location>
        <begin position="152"/>
        <end position="179"/>
    </location>
</feature>
<proteinExistence type="predicted"/>
<keyword evidence="1" id="KW-0175">Coiled coil</keyword>
<evidence type="ECO:0000313" key="2">
    <source>
        <dbReference type="EMBL" id="KAG7661030.1"/>
    </source>
</evidence>
<name>A0A8J5QM48_9ASCO</name>
<sequence length="203" mass="23477">MPPQITFIKISKSISLPIKVFIKQQSTSDSSITKNSYAINSKSLITLSNNKFQLRLSNNYLSKIISEISSDLKRILFYDRDESVVIQNQEIKIGEKYKLFIPKQVIIEVRMRLGLLNMEQLEQYKAPKSDGLGMKLLLREKIMRVMPEEEENDSLMISVEDGENREEELEEEGEDKKKVNMDYKLRNIPVVGGLSECITLHVY</sequence>
<evidence type="ECO:0000256" key="1">
    <source>
        <dbReference type="SAM" id="Coils"/>
    </source>
</evidence>
<gene>
    <name evidence="2" type="ORF">J8A68_005402</name>
</gene>
<protein>
    <submittedName>
        <fullName evidence="2">Uncharacterized protein</fullName>
    </submittedName>
</protein>
<dbReference type="Pfam" id="PF11561">
    <property type="entry name" value="Saw1"/>
    <property type="match status" value="1"/>
</dbReference>
<keyword evidence="3" id="KW-1185">Reference proteome</keyword>
<reference evidence="2 3" key="1">
    <citation type="journal article" date="2021" name="DNA Res.">
        <title>Genome analysis of Candida subhashii reveals its hybrid nature and dual mitochondrial genome conformations.</title>
        <authorList>
            <person name="Mixao V."/>
            <person name="Hegedusova E."/>
            <person name="Saus E."/>
            <person name="Pryszcz L.P."/>
            <person name="Cillingova A."/>
            <person name="Nosek J."/>
            <person name="Gabaldon T."/>
        </authorList>
    </citation>
    <scope>NUCLEOTIDE SEQUENCE [LARGE SCALE GENOMIC DNA]</scope>
    <source>
        <strain evidence="2 3">CBS 10753</strain>
    </source>
</reference>
<dbReference type="GO" id="GO:0070336">
    <property type="term" value="F:flap-structured DNA binding"/>
    <property type="evidence" value="ECO:0007669"/>
    <property type="project" value="InterPro"/>
</dbReference>
<evidence type="ECO:0000313" key="3">
    <source>
        <dbReference type="Proteomes" id="UP000694255"/>
    </source>
</evidence>
<organism evidence="2 3">
    <name type="scientific">[Candida] subhashii</name>
    <dbReference type="NCBI Taxonomy" id="561895"/>
    <lineage>
        <taxon>Eukaryota</taxon>
        <taxon>Fungi</taxon>
        <taxon>Dikarya</taxon>
        <taxon>Ascomycota</taxon>
        <taxon>Saccharomycotina</taxon>
        <taxon>Pichiomycetes</taxon>
        <taxon>Debaryomycetaceae</taxon>
        <taxon>Spathaspora</taxon>
    </lineage>
</organism>
<dbReference type="Proteomes" id="UP000694255">
    <property type="component" value="Unassembled WGS sequence"/>
</dbReference>
<comment type="caution">
    <text evidence="2">The sequence shown here is derived from an EMBL/GenBank/DDBJ whole genome shotgun (WGS) entry which is preliminary data.</text>
</comment>